<dbReference type="RefSeq" id="WP_055265312.1">
    <property type="nucleotide sequence ID" value="NZ_CABIXQ010000009.1"/>
</dbReference>
<dbReference type="InterPro" id="IPR050834">
    <property type="entry name" value="Glycosyltransf_2"/>
</dbReference>
<feature type="domain" description="Glycosyltransferase 2-like" evidence="1">
    <location>
        <begin position="8"/>
        <end position="115"/>
    </location>
</feature>
<dbReference type="CDD" id="cd02526">
    <property type="entry name" value="GT2_RfbF_like"/>
    <property type="match status" value="1"/>
</dbReference>
<proteinExistence type="predicted"/>
<dbReference type="SUPFAM" id="SSF53448">
    <property type="entry name" value="Nucleotide-diphospho-sugar transferases"/>
    <property type="match status" value="1"/>
</dbReference>
<dbReference type="AlphaFoldDB" id="A0A174EZ84"/>
<dbReference type="Pfam" id="PF00535">
    <property type="entry name" value="Glycos_transf_2"/>
    <property type="match status" value="1"/>
</dbReference>
<keyword evidence="2" id="KW-0808">Transferase</keyword>
<dbReference type="PANTHER" id="PTHR43685:SF2">
    <property type="entry name" value="GLYCOSYLTRANSFERASE 2-LIKE DOMAIN-CONTAINING PROTEIN"/>
    <property type="match status" value="1"/>
</dbReference>
<evidence type="ECO:0000313" key="2">
    <source>
        <dbReference type="EMBL" id="CUO42597.1"/>
    </source>
</evidence>
<dbReference type="Gene3D" id="3.90.550.10">
    <property type="entry name" value="Spore Coat Polysaccharide Biosynthesis Protein SpsA, Chain A"/>
    <property type="match status" value="1"/>
</dbReference>
<dbReference type="OrthoDB" id="9771846at2"/>
<dbReference type="InterPro" id="IPR029044">
    <property type="entry name" value="Nucleotide-diphossugar_trans"/>
</dbReference>
<organism evidence="2 3">
    <name type="scientific">Clostridium disporicum</name>
    <dbReference type="NCBI Taxonomy" id="84024"/>
    <lineage>
        <taxon>Bacteria</taxon>
        <taxon>Bacillati</taxon>
        <taxon>Bacillota</taxon>
        <taxon>Clostridia</taxon>
        <taxon>Eubacteriales</taxon>
        <taxon>Clostridiaceae</taxon>
        <taxon>Clostridium</taxon>
    </lineage>
</organism>
<dbReference type="EMBL" id="CYZX01000009">
    <property type="protein sequence ID" value="CUO42597.1"/>
    <property type="molecule type" value="Genomic_DNA"/>
</dbReference>
<dbReference type="GO" id="GO:0016740">
    <property type="term" value="F:transferase activity"/>
    <property type="evidence" value="ECO:0007669"/>
    <property type="project" value="UniProtKB-KW"/>
</dbReference>
<dbReference type="Proteomes" id="UP000095594">
    <property type="component" value="Unassembled WGS sequence"/>
</dbReference>
<sequence>MNDKLVCCIIVTYNIGNKFNKCYDSIKQQVSKVIIVDNGSNLETVNILNKLIKDKYTDVIFNEENLGIAKALNQGIERAINEEFKWIITMDNDSVATDNMVNTMLQAYESIPDKDKVVSLFPKYIDLGINEEENYNNQNANENVEFLNAEITSGNLIKADIFNKVGLFEEKLFIDMVDYEFCFRISKLGYKLVRVNNAVLQHNLGNMKVKRILGKNIYYTNHNYIRRYYITRNRFYTWNKFDDCNFEELYRDKKFFLKDIIKIILLEEEKNKKIKMIIRGYIDFKKDKYGKFDGNI</sequence>
<protein>
    <submittedName>
        <fullName evidence="2">Family 2 glycosyl transferase</fullName>
    </submittedName>
</protein>
<evidence type="ECO:0000313" key="3">
    <source>
        <dbReference type="Proteomes" id="UP000095594"/>
    </source>
</evidence>
<reference evidence="2 3" key="1">
    <citation type="submission" date="2015-09" db="EMBL/GenBank/DDBJ databases">
        <authorList>
            <consortium name="Pathogen Informatics"/>
        </authorList>
    </citation>
    <scope>NUCLEOTIDE SEQUENCE [LARGE SCALE GENOMIC DNA]</scope>
    <source>
        <strain evidence="2 3">2789STDY5834856</strain>
    </source>
</reference>
<dbReference type="PANTHER" id="PTHR43685">
    <property type="entry name" value="GLYCOSYLTRANSFERASE"/>
    <property type="match status" value="1"/>
</dbReference>
<name>A0A174EZ84_9CLOT</name>
<dbReference type="InterPro" id="IPR001173">
    <property type="entry name" value="Glyco_trans_2-like"/>
</dbReference>
<evidence type="ECO:0000259" key="1">
    <source>
        <dbReference type="Pfam" id="PF00535"/>
    </source>
</evidence>
<gene>
    <name evidence="2" type="ORF">ERS852471_01541</name>
</gene>
<accession>A0A174EZ84</accession>